<accession>A0A6V7Y8V0</accession>
<evidence type="ECO:0000313" key="2">
    <source>
        <dbReference type="Proteomes" id="UP000580250"/>
    </source>
</evidence>
<evidence type="ECO:0000313" key="1">
    <source>
        <dbReference type="EMBL" id="CAD2207157.1"/>
    </source>
</evidence>
<dbReference type="EMBL" id="CAJEWN010003287">
    <property type="protein sequence ID" value="CAD2207157.1"/>
    <property type="molecule type" value="Genomic_DNA"/>
</dbReference>
<comment type="caution">
    <text evidence="1">The sequence shown here is derived from an EMBL/GenBank/DDBJ whole genome shotgun (WGS) entry which is preliminary data.</text>
</comment>
<reference evidence="1 2" key="1">
    <citation type="submission" date="2020-08" db="EMBL/GenBank/DDBJ databases">
        <authorList>
            <person name="Koutsovoulos G."/>
            <person name="Danchin GJ E."/>
        </authorList>
    </citation>
    <scope>NUCLEOTIDE SEQUENCE [LARGE SCALE GENOMIC DNA]</scope>
</reference>
<sequence length="40" mass="4619">MFWLINKGNSLGSIIVSFVCDSSVLFFETKNLLYIFMKIV</sequence>
<name>A0A6V7Y8V0_MELEN</name>
<proteinExistence type="predicted"/>
<organism evidence="1 2">
    <name type="scientific">Meloidogyne enterolobii</name>
    <name type="common">Root-knot nematode worm</name>
    <name type="synonym">Meloidogyne mayaguensis</name>
    <dbReference type="NCBI Taxonomy" id="390850"/>
    <lineage>
        <taxon>Eukaryota</taxon>
        <taxon>Metazoa</taxon>
        <taxon>Ecdysozoa</taxon>
        <taxon>Nematoda</taxon>
        <taxon>Chromadorea</taxon>
        <taxon>Rhabditida</taxon>
        <taxon>Tylenchina</taxon>
        <taxon>Tylenchomorpha</taxon>
        <taxon>Tylenchoidea</taxon>
        <taxon>Meloidogynidae</taxon>
        <taxon>Meloidogyninae</taxon>
        <taxon>Meloidogyne</taxon>
    </lineage>
</organism>
<dbReference type="Proteomes" id="UP000580250">
    <property type="component" value="Unassembled WGS sequence"/>
</dbReference>
<dbReference type="AlphaFoldDB" id="A0A6V7Y8V0"/>
<protein>
    <submittedName>
        <fullName evidence="1">Uncharacterized protein</fullName>
    </submittedName>
</protein>
<gene>
    <name evidence="1" type="ORF">MENT_LOCUS61072</name>
</gene>